<keyword evidence="1" id="KW-0472">Membrane</keyword>
<dbReference type="AlphaFoldDB" id="A0A411PN61"/>
<reference evidence="2 3" key="1">
    <citation type="submission" date="2019-02" db="EMBL/GenBank/DDBJ databases">
        <title>Shewanella sp. D4-2 isolated from Dokdo Island.</title>
        <authorList>
            <person name="Baek K."/>
        </authorList>
    </citation>
    <scope>NUCLEOTIDE SEQUENCE [LARGE SCALE GENOMIC DNA]</scope>
    <source>
        <strain evidence="2 3">D4-2</strain>
    </source>
</reference>
<feature type="transmembrane region" description="Helical" evidence="1">
    <location>
        <begin position="88"/>
        <end position="110"/>
    </location>
</feature>
<protein>
    <submittedName>
        <fullName evidence="2">DUF2798 domain-containing protein</fullName>
    </submittedName>
</protein>
<proteinExistence type="predicted"/>
<dbReference type="InterPro" id="IPR021529">
    <property type="entry name" value="DUF2798"/>
</dbReference>
<keyword evidence="1" id="KW-0812">Transmembrane</keyword>
<evidence type="ECO:0000313" key="3">
    <source>
        <dbReference type="Proteomes" id="UP000291106"/>
    </source>
</evidence>
<accession>A0A411PN61</accession>
<keyword evidence="1" id="KW-1133">Transmembrane helix</keyword>
<feature type="transmembrane region" description="Helical" evidence="1">
    <location>
        <begin position="53"/>
        <end position="76"/>
    </location>
</feature>
<dbReference type="Proteomes" id="UP000291106">
    <property type="component" value="Chromosome"/>
</dbReference>
<sequence length="159" mass="17487">MHDTNLSNSQQSPTPLWLKVLLVTSLMSTIAGTLTGVMTYMNLGFSELFFSQWLSSFLFAATTAMPAGFVFMTLFTKLIKYLTPNLKAVMQNLIVGLLMAITMEALLAFITTTNNLGLSNSAFFTTWFDAFIVALPVGLVIMLVVSNTVKPKIERILTS</sequence>
<dbReference type="EMBL" id="CP036200">
    <property type="protein sequence ID" value="QBF84921.1"/>
    <property type="molecule type" value="Genomic_DNA"/>
</dbReference>
<organism evidence="2 3">
    <name type="scientific">Shewanella maritima</name>
    <dbReference type="NCBI Taxonomy" id="2520507"/>
    <lineage>
        <taxon>Bacteria</taxon>
        <taxon>Pseudomonadati</taxon>
        <taxon>Pseudomonadota</taxon>
        <taxon>Gammaproteobacteria</taxon>
        <taxon>Alteromonadales</taxon>
        <taxon>Shewanellaceae</taxon>
        <taxon>Shewanella</taxon>
    </lineage>
</organism>
<keyword evidence="3" id="KW-1185">Reference proteome</keyword>
<dbReference type="Pfam" id="PF11391">
    <property type="entry name" value="DUF2798"/>
    <property type="match status" value="2"/>
</dbReference>
<dbReference type="OrthoDB" id="7871259at2"/>
<dbReference type="KEGG" id="smai:EXU30_14785"/>
<feature type="transmembrane region" description="Helical" evidence="1">
    <location>
        <begin position="20"/>
        <end position="41"/>
    </location>
</feature>
<evidence type="ECO:0000256" key="1">
    <source>
        <dbReference type="SAM" id="Phobius"/>
    </source>
</evidence>
<gene>
    <name evidence="2" type="ORF">EXU30_14785</name>
</gene>
<feature type="transmembrane region" description="Helical" evidence="1">
    <location>
        <begin position="122"/>
        <end position="145"/>
    </location>
</feature>
<evidence type="ECO:0000313" key="2">
    <source>
        <dbReference type="EMBL" id="QBF84921.1"/>
    </source>
</evidence>
<name>A0A411PN61_9GAMM</name>